<keyword evidence="2" id="KW-1185">Reference proteome</keyword>
<protein>
    <submittedName>
        <fullName evidence="1">Uncharacterized protein</fullName>
    </submittedName>
</protein>
<dbReference type="OrthoDB" id="3035212at2"/>
<organism evidence="1 2">
    <name type="scientific">Aneurinibacillus soli</name>
    <dbReference type="NCBI Taxonomy" id="1500254"/>
    <lineage>
        <taxon>Bacteria</taxon>
        <taxon>Bacillati</taxon>
        <taxon>Bacillota</taxon>
        <taxon>Bacilli</taxon>
        <taxon>Bacillales</taxon>
        <taxon>Paenibacillaceae</taxon>
        <taxon>Aneurinibacillus group</taxon>
        <taxon>Aneurinibacillus</taxon>
    </lineage>
</organism>
<evidence type="ECO:0000313" key="1">
    <source>
        <dbReference type="EMBL" id="BAU27754.1"/>
    </source>
</evidence>
<sequence length="231" mass="26610">MDIIKDIAEINRRLSFDLWNMTSSSKEPRGLSSRLVLPTTDDKIRVSEQEARVLYTSILNSSNYFYSIETPTEKLYSQKGSFSRRALSDLSLYAYKGENGLEKVANVEFKALNPDVSQISKDIEKLVGEGIDGNWFHFLKNIDSGTLPSLFNKFIDSLEMINPADITKPISIYFCFCVLDKKWACAKHYFYDPKQGMSLSDYNRDFFHLGYTISVSQVRVDEKNEWNILMI</sequence>
<name>A0A0U5AVI6_9BACL</name>
<accession>A0A0U5AVI6</accession>
<proteinExistence type="predicted"/>
<dbReference type="Proteomes" id="UP000217696">
    <property type="component" value="Chromosome"/>
</dbReference>
<evidence type="ECO:0000313" key="2">
    <source>
        <dbReference type="Proteomes" id="UP000217696"/>
    </source>
</evidence>
<dbReference type="AlphaFoldDB" id="A0A0U5AVI6"/>
<reference evidence="1 2" key="1">
    <citation type="submission" date="2015-12" db="EMBL/GenBank/DDBJ databases">
        <title>Genome sequence of Aneurinibacillus soli.</title>
        <authorList>
            <person name="Lee J.S."/>
            <person name="Lee K.C."/>
            <person name="Kim K.K."/>
            <person name="Lee B.W."/>
        </authorList>
    </citation>
    <scope>NUCLEOTIDE SEQUENCE [LARGE SCALE GENOMIC DNA]</scope>
    <source>
        <strain evidence="1 2">CB4</strain>
    </source>
</reference>
<dbReference type="KEGG" id="asoc:CB4_01928"/>
<dbReference type="EMBL" id="AP017312">
    <property type="protein sequence ID" value="BAU27754.1"/>
    <property type="molecule type" value="Genomic_DNA"/>
</dbReference>
<dbReference type="RefSeq" id="WP_096465342.1">
    <property type="nucleotide sequence ID" value="NZ_AP017312.1"/>
</dbReference>
<gene>
    <name evidence="1" type="ORF">CB4_01928</name>
</gene>